<dbReference type="InterPro" id="IPR025736">
    <property type="entry name" value="PucR_C-HTH_dom"/>
</dbReference>
<reference evidence="3 4" key="1">
    <citation type="journal article" date="2007" name="Genome Biol.">
        <title>Interrupted coding sequences in Mycobacterium smegmatis: authentic mutations or sequencing errors?</title>
        <authorList>
            <person name="Deshayes C."/>
            <person name="Perrodou E."/>
            <person name="Gallien S."/>
            <person name="Euphrasie D."/>
            <person name="Schaeffer C."/>
            <person name="Van-Dorsselaer A."/>
            <person name="Poch O."/>
            <person name="Lecompte O."/>
            <person name="Reyrat J.M."/>
        </authorList>
    </citation>
    <scope>NUCLEOTIDE SEQUENCE [LARGE SCALE GENOMIC DNA]</scope>
    <source>
        <strain evidence="4">ATCC 700084 / mc(2)155</strain>
    </source>
</reference>
<dbReference type="InterPro" id="IPR041522">
    <property type="entry name" value="CdaR_GGDEF"/>
</dbReference>
<dbReference type="EMBL" id="CP001663">
    <property type="protein sequence ID" value="AFP42746.1"/>
    <property type="molecule type" value="Genomic_DNA"/>
</dbReference>
<gene>
    <name evidence="3" type="ordered locus">MSMEI_6320</name>
</gene>
<dbReference type="Gene3D" id="3.30.450.40">
    <property type="match status" value="1"/>
</dbReference>
<dbReference type="InterPro" id="IPR042070">
    <property type="entry name" value="PucR_C-HTH_sf"/>
</dbReference>
<dbReference type="PATRIC" id="fig|246196.56.peg.6446"/>
<dbReference type="Gene3D" id="1.10.10.2840">
    <property type="entry name" value="PucR C-terminal helix-turn-helix domain"/>
    <property type="match status" value="1"/>
</dbReference>
<dbReference type="Pfam" id="PF17853">
    <property type="entry name" value="GGDEF_2"/>
    <property type="match status" value="1"/>
</dbReference>
<dbReference type="InterPro" id="IPR003018">
    <property type="entry name" value="GAF"/>
</dbReference>
<dbReference type="Pfam" id="PF13556">
    <property type="entry name" value="HTH_30"/>
    <property type="match status" value="1"/>
</dbReference>
<evidence type="ECO:0000259" key="2">
    <source>
        <dbReference type="SMART" id="SM00065"/>
    </source>
</evidence>
<feature type="domain" description="GAF" evidence="2">
    <location>
        <begin position="37"/>
        <end position="190"/>
    </location>
</feature>
<organism evidence="3 4">
    <name type="scientific">Mycolicibacterium smegmatis (strain ATCC 700084 / mc(2)155)</name>
    <name type="common">Mycobacterium smegmatis</name>
    <dbReference type="NCBI Taxonomy" id="246196"/>
    <lineage>
        <taxon>Bacteria</taxon>
        <taxon>Bacillati</taxon>
        <taxon>Actinomycetota</taxon>
        <taxon>Actinomycetes</taxon>
        <taxon>Mycobacteriales</taxon>
        <taxon>Mycobacteriaceae</taxon>
        <taxon>Mycolicibacterium</taxon>
    </lineage>
</organism>
<dbReference type="AlphaFoldDB" id="I7GFU5"/>
<accession>I7GFU5</accession>
<dbReference type="SMART" id="SM00065">
    <property type="entry name" value="GAF"/>
    <property type="match status" value="1"/>
</dbReference>
<dbReference type="Pfam" id="PF13185">
    <property type="entry name" value="GAF_2"/>
    <property type="match status" value="1"/>
</dbReference>
<comment type="similarity">
    <text evidence="1">Belongs to the CdaR family.</text>
</comment>
<proteinExistence type="inferred from homology"/>
<sequence length="596" mass="64030">MRHTGRMLSPQTEPGTELVTWLGALRRLSASATAEEDLSHVLAEIAETARSLLGFDFCGVLLPDEQSRHLRVRGASGLSSDYVDRVNSDRPLVLHGGSPSSRAFHTAEAVAIRDVTAEPGFELWAGIANEQGYRSMIAVPLVARGEVLGTLNGYYGAVHTYTRFEVERMTLLANHAAIAVSSARRLDELRALTASLRRQRDALTRSEQIHDRLLAVTLRSGGLDGIAAVLQGLIGRPILIDDIQHEVLACSVVTTDFPDTTWRAAAEAGTGSSPVPVGQFDGTTYLASAVHLGDEVAARIWFPETSIDLDPIMVRAVEHASIVTALELLRCQTAAEVEQRLRGELLSDVLSSGAALSDRLLDRAHRLGHDLTVPHIAIVGAFTGLDPVAERRAYERSLVLLAKESAAHRPKPVVAMHAGTIVMLWPAQDAADAAGAGEVVRQAMRAASADRQATVAVGPGDVASHRESYQTAKGALQVAIMSGRTAAVVGLDDLGIAGLLLRINDPAALSTFARRTLAPILDYDHAHRTELLVTLRAYLECRQERSATATRLVIHPNTVAQRLRRIESLCSVTLTDPAVILQFSAALTVYDIAALD</sequence>
<dbReference type="InterPro" id="IPR051448">
    <property type="entry name" value="CdaR-like_regulators"/>
</dbReference>
<evidence type="ECO:0000313" key="3">
    <source>
        <dbReference type="EMBL" id="AFP42746.1"/>
    </source>
</evidence>
<evidence type="ECO:0000313" key="4">
    <source>
        <dbReference type="Proteomes" id="UP000006158"/>
    </source>
</evidence>
<dbReference type="InterPro" id="IPR029016">
    <property type="entry name" value="GAF-like_dom_sf"/>
</dbReference>
<name>I7GFU5_MYCS2</name>
<evidence type="ECO:0000256" key="1">
    <source>
        <dbReference type="ARBA" id="ARBA00006754"/>
    </source>
</evidence>
<dbReference type="KEGG" id="msg:MSMEI_6320"/>
<dbReference type="PANTHER" id="PTHR33744:SF1">
    <property type="entry name" value="DNA-BINDING TRANSCRIPTIONAL ACTIVATOR ADER"/>
    <property type="match status" value="1"/>
</dbReference>
<dbReference type="SUPFAM" id="SSF55781">
    <property type="entry name" value="GAF domain-like"/>
    <property type="match status" value="1"/>
</dbReference>
<reference evidence="3 4" key="2">
    <citation type="journal article" date="2009" name="Genome Res.">
        <title>Ortho-proteogenomics: multiple proteomes investigation through orthology and a new MS-based protocol.</title>
        <authorList>
            <person name="Gallien S."/>
            <person name="Perrodou E."/>
            <person name="Carapito C."/>
            <person name="Deshayes C."/>
            <person name="Reyrat J.M."/>
            <person name="Van Dorsselaer A."/>
            <person name="Poch O."/>
            <person name="Schaeffer C."/>
            <person name="Lecompte O."/>
        </authorList>
    </citation>
    <scope>NUCLEOTIDE SEQUENCE [LARGE SCALE GENOMIC DNA]</scope>
    <source>
        <strain evidence="4">ATCC 700084 / mc(2)155</strain>
    </source>
</reference>
<dbReference type="Proteomes" id="UP000006158">
    <property type="component" value="Chromosome"/>
</dbReference>
<protein>
    <submittedName>
        <fullName evidence="3">Transcriptional regulator, CdaR</fullName>
    </submittedName>
</protein>
<dbReference type="PANTHER" id="PTHR33744">
    <property type="entry name" value="CARBOHYDRATE DIACID REGULATOR"/>
    <property type="match status" value="1"/>
</dbReference>